<dbReference type="InterPro" id="IPR003609">
    <property type="entry name" value="Pan_app"/>
</dbReference>
<protein>
    <submittedName>
        <fullName evidence="1">Uncharacterized protein</fullName>
    </submittedName>
</protein>
<dbReference type="EMBL" id="CACRXK020021438">
    <property type="protein sequence ID" value="CAB4035854.1"/>
    <property type="molecule type" value="Genomic_DNA"/>
</dbReference>
<gene>
    <name evidence="1" type="ORF">PACLA_8A028829</name>
</gene>
<reference evidence="1" key="1">
    <citation type="submission" date="2020-04" db="EMBL/GenBank/DDBJ databases">
        <authorList>
            <person name="Alioto T."/>
            <person name="Alioto T."/>
            <person name="Gomez Garrido J."/>
        </authorList>
    </citation>
    <scope>NUCLEOTIDE SEQUENCE</scope>
    <source>
        <strain evidence="1">A484AB</strain>
    </source>
</reference>
<evidence type="ECO:0000313" key="1">
    <source>
        <dbReference type="EMBL" id="CAB4035854.1"/>
    </source>
</evidence>
<evidence type="ECO:0000313" key="2">
    <source>
        <dbReference type="Proteomes" id="UP001152795"/>
    </source>
</evidence>
<feature type="non-terminal residue" evidence="1">
    <location>
        <position position="1"/>
    </location>
</feature>
<dbReference type="SUPFAM" id="SSF57414">
    <property type="entry name" value="Hairpin loop containing domain-like"/>
    <property type="match status" value="1"/>
</dbReference>
<name>A0A6S7K045_PARCT</name>
<dbReference type="Pfam" id="PF00024">
    <property type="entry name" value="PAN_1"/>
    <property type="match status" value="1"/>
</dbReference>
<keyword evidence="2" id="KW-1185">Reference proteome</keyword>
<dbReference type="Proteomes" id="UP001152795">
    <property type="component" value="Unassembled WGS sequence"/>
</dbReference>
<organism evidence="1 2">
    <name type="scientific">Paramuricea clavata</name>
    <name type="common">Red gorgonian</name>
    <name type="synonym">Violescent sea-whip</name>
    <dbReference type="NCBI Taxonomy" id="317549"/>
    <lineage>
        <taxon>Eukaryota</taxon>
        <taxon>Metazoa</taxon>
        <taxon>Cnidaria</taxon>
        <taxon>Anthozoa</taxon>
        <taxon>Octocorallia</taxon>
        <taxon>Malacalcyonacea</taxon>
        <taxon>Plexauridae</taxon>
        <taxon>Paramuricea</taxon>
    </lineage>
</organism>
<comment type="caution">
    <text evidence="1">The sequence shown here is derived from an EMBL/GenBank/DDBJ whole genome shotgun (WGS) entry which is preliminary data.</text>
</comment>
<sequence length="102" mass="11598">MSMSNAQKARNKDGKPCTWRVFKNASVGNQALRPSSLISSHNIIGLEECSFLCITQDNCYGFNYRVRPSTIYTANCQLSNSSVKMNNLEMMSEPWVYYEDVL</sequence>
<dbReference type="AlphaFoldDB" id="A0A6S7K045"/>
<proteinExistence type="predicted"/>
<accession>A0A6S7K045</accession>
<dbReference type="PROSITE" id="PS50948">
    <property type="entry name" value="PAN"/>
    <property type="match status" value="1"/>
</dbReference>